<proteinExistence type="predicted"/>
<reference evidence="3 4" key="1">
    <citation type="submission" date="2019-11" db="EMBL/GenBank/DDBJ databases">
        <title>Venturia inaequalis Genome Resource.</title>
        <authorList>
            <person name="Lichtner F.J."/>
        </authorList>
    </citation>
    <scope>NUCLEOTIDE SEQUENCE [LARGE SCALE GENOMIC DNA]</scope>
    <source>
        <strain evidence="3">Bline_iso_100314</strain>
    </source>
</reference>
<evidence type="ECO:0000313" key="4">
    <source>
        <dbReference type="Proteomes" id="UP000433883"/>
    </source>
</evidence>
<dbReference type="Pfam" id="PF11915">
    <property type="entry name" value="DUF3433"/>
    <property type="match status" value="2"/>
</dbReference>
<dbReference type="EMBL" id="WNWQ01000037">
    <property type="protein sequence ID" value="KAE9982801.1"/>
    <property type="molecule type" value="Genomic_DNA"/>
</dbReference>
<organism evidence="3 4">
    <name type="scientific">Venturia inaequalis</name>
    <name type="common">Apple scab fungus</name>
    <dbReference type="NCBI Taxonomy" id="5025"/>
    <lineage>
        <taxon>Eukaryota</taxon>
        <taxon>Fungi</taxon>
        <taxon>Dikarya</taxon>
        <taxon>Ascomycota</taxon>
        <taxon>Pezizomycotina</taxon>
        <taxon>Dothideomycetes</taxon>
        <taxon>Pleosporomycetidae</taxon>
        <taxon>Venturiales</taxon>
        <taxon>Venturiaceae</taxon>
        <taxon>Venturia</taxon>
    </lineage>
</organism>
<protein>
    <recommendedName>
        <fullName evidence="5">Phosphoribosylaminoimidazole-succinocarboxamide synthase</fullName>
    </recommendedName>
</protein>
<feature type="compositionally biased region" description="Polar residues" evidence="1">
    <location>
        <begin position="220"/>
        <end position="234"/>
    </location>
</feature>
<feature type="transmembrane region" description="Helical" evidence="2">
    <location>
        <begin position="410"/>
        <end position="431"/>
    </location>
</feature>
<evidence type="ECO:0000256" key="1">
    <source>
        <dbReference type="SAM" id="MobiDB-lite"/>
    </source>
</evidence>
<name>A0A8H3V670_VENIN</name>
<feature type="transmembrane region" description="Helical" evidence="2">
    <location>
        <begin position="555"/>
        <end position="574"/>
    </location>
</feature>
<feature type="transmembrane region" description="Helical" evidence="2">
    <location>
        <begin position="840"/>
        <end position="861"/>
    </location>
</feature>
<feature type="transmembrane region" description="Helical" evidence="2">
    <location>
        <begin position="515"/>
        <end position="535"/>
    </location>
</feature>
<keyword evidence="2" id="KW-0812">Transmembrane</keyword>
<feature type="transmembrane region" description="Helical" evidence="2">
    <location>
        <begin position="451"/>
        <end position="471"/>
    </location>
</feature>
<evidence type="ECO:0000256" key="2">
    <source>
        <dbReference type="SAM" id="Phobius"/>
    </source>
</evidence>
<dbReference type="PANTHER" id="PTHR37544">
    <property type="entry name" value="SPRAY-RELATED"/>
    <property type="match status" value="1"/>
</dbReference>
<dbReference type="InterPro" id="IPR021840">
    <property type="entry name" value="DUF3433"/>
</dbReference>
<feature type="transmembrane region" description="Helical" evidence="2">
    <location>
        <begin position="718"/>
        <end position="745"/>
    </location>
</feature>
<feature type="region of interest" description="Disordered" evidence="1">
    <location>
        <begin position="164"/>
        <end position="370"/>
    </location>
</feature>
<dbReference type="AlphaFoldDB" id="A0A8H3V670"/>
<accession>A0A8H3V670</accession>
<feature type="transmembrane region" description="Helical" evidence="2">
    <location>
        <begin position="881"/>
        <end position="899"/>
    </location>
</feature>
<evidence type="ECO:0000313" key="3">
    <source>
        <dbReference type="EMBL" id="KAE9982801.1"/>
    </source>
</evidence>
<gene>
    <name evidence="3" type="ORF">BLS_005383</name>
</gene>
<evidence type="ECO:0008006" key="5">
    <source>
        <dbReference type="Google" id="ProtNLM"/>
    </source>
</evidence>
<feature type="transmembrane region" description="Helical" evidence="2">
    <location>
        <begin position="771"/>
        <end position="791"/>
    </location>
</feature>
<dbReference type="Proteomes" id="UP000433883">
    <property type="component" value="Unassembled WGS sequence"/>
</dbReference>
<dbReference type="PANTHER" id="PTHR37544:SF1">
    <property type="entry name" value="PHOSPHORIBOSYLAMINOIMIDAZOLE-SUCCINOCARBOXAMIDE SYNTHASE"/>
    <property type="match status" value="1"/>
</dbReference>
<sequence>MAPTTFFTLPREIRQKIIMHAFQNAIHVDLLLESQPRDCGAAKYNLRKLHRTVGALISTSNAALPPLPSKSVVQLFTSVAAVGPECLADCVYIGGKVVLWTEKWEGLVREMGRTSEFVNAFEATYKRLDRRIVSKPKLSNVPSKQSIAASQDYYSLCGSDYAASSNGEDDTSRFHPPPRFTTPPSRTHSPDEEQALQSEALLQSIRPVRSPQRVGRIQPQEVQVQRKSVGSSPTKKLAASMEQKSLASQKRRAPNPKDGKLDPFSPSVSPGIDETPYIRFALDQLTRDEEVRGSRRYPGHSNGQDEDDDFEGAIAEPSQSQSQWQDGDDIYFSPYVPTGKEKQKQDMARQKEMQAGKAPRHPVQDMANSEDSPLPQPYDVFVPHNPASPTNSQPKLNFLPAILRPLWMSIYLFLCLLMLIGLIFSAVWSSSHRGIWNYNKFGDNRYFVFEYLPTIFGMLILMWLFQIQIAVQRISPYMAMASQSTRSRSEASFLDLYPTGFLLPNTQHFRADQPIIGACFLIFWLFLFSVPLLASTFNVRYYTEFPAWRWVAVQGVIWTLVTLYILVIIALVVLSSKLWRTLTGLKWDPRSLADVIALIERANIMSDYTGSETFKTRSEFKQLLWNRTDRLGYWHTSSRPQDIFYGLGEEGGATRRYSIEQGRIREKPAGPGHSQHSSISSTVSSVGDIEYHGPDTANIFNIRADIRSKAVRRGYMPWFLSSSAILAWIILAILLLIAFYAVAFVNQASTRGFLPRVDAAADSEGFSPANFLYSFVPCLLGLIMYLIWLPLDFTHRRLAPFAAMSGLNGANAEKSLLSDYPFALPISVTATAISNRHYKVALLSAVSTINMVIPVLAGGIFWAQWYPGAQKVRIAAQPAGFYALCFFLTLYTVALFALVPGRKTIALPHDARSLSEIISWLYMSPLLCDRAFARCQTKPELVARLVGVRPYRVPKRTSIQSRIWESIMGLAKTMDESDAARRAEKEAEYADHGVGAGPSTAMLQPEKRLSGIPEGDSLPRKAATVLGEDFRNVNPRSEEEKAKDVSMAKDNQETRYGFGIFIGRDGQEHLGIERTDRGGREMVLFQDFNQGRKRTSWIGF</sequence>
<keyword evidence="2" id="KW-1133">Transmembrane helix</keyword>
<feature type="compositionally biased region" description="Basic and acidic residues" evidence="1">
    <location>
        <begin position="339"/>
        <end position="354"/>
    </location>
</feature>
<comment type="caution">
    <text evidence="3">The sequence shown here is derived from an EMBL/GenBank/DDBJ whole genome shotgun (WGS) entry which is preliminary data.</text>
</comment>
<keyword evidence="2" id="KW-0472">Membrane</keyword>